<protein>
    <recommendedName>
        <fullName evidence="2">ABC transporter ATP-binding protein</fullName>
    </recommendedName>
</protein>
<feature type="non-terminal residue" evidence="1">
    <location>
        <position position="46"/>
    </location>
</feature>
<accession>X1VG94</accession>
<dbReference type="EMBL" id="BARW01042987">
    <property type="protein sequence ID" value="GAJ17182.1"/>
    <property type="molecule type" value="Genomic_DNA"/>
</dbReference>
<comment type="caution">
    <text evidence="1">The sequence shown here is derived from an EMBL/GenBank/DDBJ whole genome shotgun (WGS) entry which is preliminary data.</text>
</comment>
<name>X1VG94_9ZZZZ</name>
<evidence type="ECO:0000313" key="1">
    <source>
        <dbReference type="EMBL" id="GAJ17182.1"/>
    </source>
</evidence>
<dbReference type="AlphaFoldDB" id="X1VG94"/>
<proteinExistence type="predicted"/>
<reference evidence="1" key="1">
    <citation type="journal article" date="2014" name="Front. Microbiol.">
        <title>High frequency of phylogenetically diverse reductive dehalogenase-homologous genes in deep subseafloor sedimentary metagenomes.</title>
        <authorList>
            <person name="Kawai M."/>
            <person name="Futagami T."/>
            <person name="Toyoda A."/>
            <person name="Takaki Y."/>
            <person name="Nishi S."/>
            <person name="Hori S."/>
            <person name="Arai W."/>
            <person name="Tsubouchi T."/>
            <person name="Morono Y."/>
            <person name="Uchiyama I."/>
            <person name="Ito T."/>
            <person name="Fujiyama A."/>
            <person name="Inagaki F."/>
            <person name="Takami H."/>
        </authorList>
    </citation>
    <scope>NUCLEOTIDE SEQUENCE</scope>
    <source>
        <strain evidence="1">Expedition CK06-06</strain>
    </source>
</reference>
<dbReference type="InterPro" id="IPR027417">
    <property type="entry name" value="P-loop_NTPase"/>
</dbReference>
<gene>
    <name evidence="1" type="ORF">S12H4_63316</name>
</gene>
<dbReference type="Gene3D" id="3.40.50.300">
    <property type="entry name" value="P-loop containing nucleotide triphosphate hydrolases"/>
    <property type="match status" value="1"/>
</dbReference>
<sequence length="46" mass="5497">LHVINYISDYIMVMYLGRICEYGKRDEVVSPPYHPYSEALKIEDLY</sequence>
<feature type="non-terminal residue" evidence="1">
    <location>
        <position position="1"/>
    </location>
</feature>
<evidence type="ECO:0008006" key="2">
    <source>
        <dbReference type="Google" id="ProtNLM"/>
    </source>
</evidence>
<organism evidence="1">
    <name type="scientific">marine sediment metagenome</name>
    <dbReference type="NCBI Taxonomy" id="412755"/>
    <lineage>
        <taxon>unclassified sequences</taxon>
        <taxon>metagenomes</taxon>
        <taxon>ecological metagenomes</taxon>
    </lineage>
</organism>